<evidence type="ECO:0000313" key="6">
    <source>
        <dbReference type="RefSeq" id="XP_011035101.1"/>
    </source>
</evidence>
<feature type="chain" id="PRO_5042600499" evidence="3">
    <location>
        <begin position="27"/>
        <end position="94"/>
    </location>
</feature>
<gene>
    <name evidence="6" type="primary">LOC105133022</name>
</gene>
<proteinExistence type="predicted"/>
<feature type="domain" description="Bifunctional inhibitor/plant lipid transfer protein/seed storage helical" evidence="4">
    <location>
        <begin position="29"/>
        <end position="94"/>
    </location>
</feature>
<accession>A0AAJ6UTQ9</accession>
<dbReference type="SMART" id="SM00499">
    <property type="entry name" value="AAI"/>
    <property type="match status" value="1"/>
</dbReference>
<dbReference type="InterPro" id="IPR033872">
    <property type="entry name" value="nsLTP2"/>
</dbReference>
<name>A0AAJ6UTQ9_POPEU</name>
<dbReference type="AlphaFoldDB" id="A0AAJ6UTQ9"/>
<evidence type="ECO:0000256" key="3">
    <source>
        <dbReference type="SAM" id="SignalP"/>
    </source>
</evidence>
<dbReference type="KEGG" id="peu:105133022"/>
<keyword evidence="3" id="KW-0732">Signal</keyword>
<dbReference type="InterPro" id="IPR016140">
    <property type="entry name" value="Bifunc_inhib/LTP/seed_store"/>
</dbReference>
<dbReference type="CDD" id="cd01959">
    <property type="entry name" value="nsLTP2"/>
    <property type="match status" value="1"/>
</dbReference>
<evidence type="ECO:0000256" key="2">
    <source>
        <dbReference type="ARBA" id="ARBA00023121"/>
    </source>
</evidence>
<sequence length="94" mass="9787">MKKASLLITMVVVVVMLLAEPKVSQAVTCNPGQLSPCLPAITSSSPPSTACCSKLKEQKPCLCGYLKDPSLKQFVSSPGSRKVASACGVPYPSC</sequence>
<dbReference type="Gene3D" id="1.10.110.10">
    <property type="entry name" value="Plant lipid-transfer and hydrophobic proteins"/>
    <property type="match status" value="1"/>
</dbReference>
<evidence type="ECO:0000259" key="4">
    <source>
        <dbReference type="SMART" id="SM00499"/>
    </source>
</evidence>
<keyword evidence="5" id="KW-1185">Reference proteome</keyword>
<evidence type="ECO:0000313" key="5">
    <source>
        <dbReference type="Proteomes" id="UP000694918"/>
    </source>
</evidence>
<dbReference type="RefSeq" id="XP_011035101.1">
    <property type="nucleotide sequence ID" value="XM_011036799.1"/>
</dbReference>
<keyword evidence="1" id="KW-0813">Transport</keyword>
<dbReference type="GO" id="GO:0008289">
    <property type="term" value="F:lipid binding"/>
    <property type="evidence" value="ECO:0007669"/>
    <property type="project" value="UniProtKB-KW"/>
</dbReference>
<reference evidence="6" key="1">
    <citation type="submission" date="2025-08" db="UniProtKB">
        <authorList>
            <consortium name="RefSeq"/>
        </authorList>
    </citation>
    <scope>IDENTIFICATION</scope>
</reference>
<protein>
    <submittedName>
        <fullName evidence="6">Non-specific lipid-transfer protein 2-like</fullName>
    </submittedName>
</protein>
<dbReference type="Pfam" id="PF00234">
    <property type="entry name" value="Tryp_alpha_amyl"/>
    <property type="match status" value="1"/>
</dbReference>
<dbReference type="InterPro" id="IPR036312">
    <property type="entry name" value="Bifun_inhib/LTP/seed_sf"/>
</dbReference>
<dbReference type="PANTHER" id="PTHR33214">
    <property type="entry name" value="BIFUNCTIONAL INHIBITOR/LIPID-TRANSFER PROTEIN/SEED STORAGE 2S ALBUMIN SUPERFAMILY PROTEIN"/>
    <property type="match status" value="1"/>
</dbReference>
<organism evidence="5 6">
    <name type="scientific">Populus euphratica</name>
    <name type="common">Euphrates poplar</name>
    <dbReference type="NCBI Taxonomy" id="75702"/>
    <lineage>
        <taxon>Eukaryota</taxon>
        <taxon>Viridiplantae</taxon>
        <taxon>Streptophyta</taxon>
        <taxon>Embryophyta</taxon>
        <taxon>Tracheophyta</taxon>
        <taxon>Spermatophyta</taxon>
        <taxon>Magnoliopsida</taxon>
        <taxon>eudicotyledons</taxon>
        <taxon>Gunneridae</taxon>
        <taxon>Pentapetalae</taxon>
        <taxon>rosids</taxon>
        <taxon>fabids</taxon>
        <taxon>Malpighiales</taxon>
        <taxon>Salicaceae</taxon>
        <taxon>Saliceae</taxon>
        <taxon>Populus</taxon>
    </lineage>
</organism>
<feature type="signal peptide" evidence="3">
    <location>
        <begin position="1"/>
        <end position="26"/>
    </location>
</feature>
<keyword evidence="2" id="KW-0446">Lipid-binding</keyword>
<dbReference type="PANTHER" id="PTHR33214:SF73">
    <property type="entry name" value="BIFUNCTIONAL INHIBITOR_LIPID-TRANSFER PROTEIN_SEED STORAGE 2S ALBUMIN SUPERFAMILY PROTEIN"/>
    <property type="match status" value="1"/>
</dbReference>
<evidence type="ECO:0000256" key="1">
    <source>
        <dbReference type="ARBA" id="ARBA00022448"/>
    </source>
</evidence>
<dbReference type="GO" id="GO:0006869">
    <property type="term" value="P:lipid transport"/>
    <property type="evidence" value="ECO:0007669"/>
    <property type="project" value="InterPro"/>
</dbReference>
<dbReference type="SUPFAM" id="SSF47699">
    <property type="entry name" value="Bifunctional inhibitor/lipid-transfer protein/seed storage 2S albumin"/>
    <property type="match status" value="1"/>
</dbReference>
<dbReference type="GeneID" id="105133022"/>
<dbReference type="Proteomes" id="UP000694918">
    <property type="component" value="Unplaced"/>
</dbReference>